<comment type="caution">
    <text evidence="1">The sequence shown here is derived from an EMBL/GenBank/DDBJ whole genome shotgun (WGS) entry which is preliminary data.</text>
</comment>
<name>A0A5A9MX81_9TELE</name>
<reference evidence="1 2" key="1">
    <citation type="journal article" date="2019" name="Mol. Ecol. Resour.">
        <title>Chromosome-level genome assembly of Triplophysa tibetana, a fish adapted to the harsh high-altitude environment of the Tibetan Plateau.</title>
        <authorList>
            <person name="Yang X."/>
            <person name="Liu H."/>
            <person name="Ma Z."/>
            <person name="Zou Y."/>
            <person name="Zou M."/>
            <person name="Mao Y."/>
            <person name="Li X."/>
            <person name="Wang H."/>
            <person name="Chen T."/>
            <person name="Wang W."/>
            <person name="Yang R."/>
        </authorList>
    </citation>
    <scope>NUCLEOTIDE SEQUENCE [LARGE SCALE GENOMIC DNA]</scope>
    <source>
        <strain evidence="1">TTIB1903HZAU</strain>
        <tissue evidence="1">Muscle</tissue>
    </source>
</reference>
<accession>A0A5A9MX81</accession>
<dbReference type="EMBL" id="SOYY01000074">
    <property type="protein sequence ID" value="KAA0701461.1"/>
    <property type="molecule type" value="Genomic_DNA"/>
</dbReference>
<organism evidence="1 2">
    <name type="scientific">Triplophysa tibetana</name>
    <dbReference type="NCBI Taxonomy" id="1572043"/>
    <lineage>
        <taxon>Eukaryota</taxon>
        <taxon>Metazoa</taxon>
        <taxon>Chordata</taxon>
        <taxon>Craniata</taxon>
        <taxon>Vertebrata</taxon>
        <taxon>Euteleostomi</taxon>
        <taxon>Actinopterygii</taxon>
        <taxon>Neopterygii</taxon>
        <taxon>Teleostei</taxon>
        <taxon>Ostariophysi</taxon>
        <taxon>Cypriniformes</taxon>
        <taxon>Nemacheilidae</taxon>
        <taxon>Triplophysa</taxon>
    </lineage>
</organism>
<evidence type="ECO:0000313" key="1">
    <source>
        <dbReference type="EMBL" id="KAA0701461.1"/>
    </source>
</evidence>
<proteinExistence type="predicted"/>
<dbReference type="Proteomes" id="UP000324632">
    <property type="component" value="Unassembled WGS sequence"/>
</dbReference>
<dbReference type="AlphaFoldDB" id="A0A5A9MX81"/>
<gene>
    <name evidence="1" type="ORF">E1301_Tti023975</name>
</gene>
<keyword evidence="2" id="KW-1185">Reference proteome</keyword>
<evidence type="ECO:0000313" key="2">
    <source>
        <dbReference type="Proteomes" id="UP000324632"/>
    </source>
</evidence>
<protein>
    <submittedName>
        <fullName evidence="1">Uncharacterized protein</fullName>
    </submittedName>
</protein>
<sequence>MASQTVLDKDECVPEVDFSSDTFTTPREPVRDLINTFSDLYIGSENESEDSIVDASDFGFPPPPPPATERETFSDSFTNLIEQLTDRFNMLEKRVDECVKNMSGCISQEEFHNKCKGMEDRLMYRMERECERIKKVGEMSVKELGQSMIDCLKRRDVQLEAKFKSRIPVSTPVTSQICCDAHDSGQSQNHTYAVQQSSLTSQEKTMVYIAERHKSKVNLNSTDMPVCQYLYSNQEKKMIRPKAEIRDIRDKDLAF</sequence>